<organism evidence="19 20">
    <name type="scientific">Trichobilharzia regenti</name>
    <name type="common">Nasal bird schistosome</name>
    <dbReference type="NCBI Taxonomy" id="157069"/>
    <lineage>
        <taxon>Eukaryota</taxon>
        <taxon>Metazoa</taxon>
        <taxon>Spiralia</taxon>
        <taxon>Lophotrochozoa</taxon>
        <taxon>Platyhelminthes</taxon>
        <taxon>Trematoda</taxon>
        <taxon>Digenea</taxon>
        <taxon>Strigeidida</taxon>
        <taxon>Schistosomatoidea</taxon>
        <taxon>Schistosomatidae</taxon>
        <taxon>Trichobilharzia</taxon>
    </lineage>
</organism>
<keyword evidence="10 12" id="KW-0539">Nucleus</keyword>
<comment type="similarity">
    <text evidence="12">In the N-terminal section; belongs to the non-receptor class of the protein-tyrosine phosphatase family.</text>
</comment>
<dbReference type="GO" id="GO:0005634">
    <property type="term" value="C:nucleus"/>
    <property type="evidence" value="ECO:0007669"/>
    <property type="project" value="UniProtKB-SubCell"/>
</dbReference>
<dbReference type="InterPro" id="IPR000387">
    <property type="entry name" value="Tyr_Pase_dom"/>
</dbReference>
<evidence type="ECO:0000313" key="20">
    <source>
        <dbReference type="WBParaSite" id="TREG1_44330.1"/>
    </source>
</evidence>
<keyword evidence="9 12" id="KW-0342">GTP-binding</keyword>
<feature type="region of interest" description="Disordered" evidence="16">
    <location>
        <begin position="196"/>
        <end position="263"/>
    </location>
</feature>
<evidence type="ECO:0000256" key="11">
    <source>
        <dbReference type="ARBA" id="ARBA00044624"/>
    </source>
</evidence>
<feature type="compositionally biased region" description="Polar residues" evidence="16">
    <location>
        <begin position="224"/>
        <end position="246"/>
    </location>
</feature>
<evidence type="ECO:0000256" key="14">
    <source>
        <dbReference type="PIRSR" id="PIRSR036958-2"/>
    </source>
</evidence>
<evidence type="ECO:0000313" key="19">
    <source>
        <dbReference type="Proteomes" id="UP000050795"/>
    </source>
</evidence>
<dbReference type="GO" id="GO:0004484">
    <property type="term" value="F:mRNA guanylyltransferase activity"/>
    <property type="evidence" value="ECO:0007669"/>
    <property type="project" value="UniProtKB-UniRule"/>
</dbReference>
<evidence type="ECO:0000256" key="5">
    <source>
        <dbReference type="ARBA" id="ARBA00022741"/>
    </source>
</evidence>
<keyword evidence="7" id="KW-0904">Protein phosphatase</keyword>
<keyword evidence="19" id="KW-1185">Reference proteome</keyword>
<evidence type="ECO:0000256" key="1">
    <source>
        <dbReference type="ARBA" id="ARBA00004123"/>
    </source>
</evidence>
<evidence type="ECO:0000256" key="15">
    <source>
        <dbReference type="PIRSR" id="PIRSR036958-3"/>
    </source>
</evidence>
<name>A0AA85JV30_TRIRE</name>
<dbReference type="PROSITE" id="PS50056">
    <property type="entry name" value="TYR_PHOSPHATASE_2"/>
    <property type="match status" value="1"/>
</dbReference>
<dbReference type="AlphaFoldDB" id="A0AA85JV30"/>
<keyword evidence="2 12" id="KW-0507">mRNA processing</keyword>
<evidence type="ECO:0000256" key="10">
    <source>
        <dbReference type="ARBA" id="ARBA00023242"/>
    </source>
</evidence>
<dbReference type="InterPro" id="IPR017074">
    <property type="entry name" value="mRNA_cap_enz_bifunc"/>
</dbReference>
<evidence type="ECO:0000259" key="18">
    <source>
        <dbReference type="PROSITE" id="PS50056"/>
    </source>
</evidence>
<feature type="domain" description="Tyrosine-protein phosphatase" evidence="17">
    <location>
        <begin position="38"/>
        <end position="185"/>
    </location>
</feature>
<reference evidence="20" key="2">
    <citation type="submission" date="2023-11" db="UniProtKB">
        <authorList>
            <consortium name="WormBaseParasite"/>
        </authorList>
    </citation>
    <scope>IDENTIFICATION</scope>
</reference>
<dbReference type="InterPro" id="IPR013846">
    <property type="entry name" value="mRNA_cap_enzyme_C"/>
</dbReference>
<keyword evidence="6 12" id="KW-0378">Hydrolase</keyword>
<dbReference type="GO" id="GO:0004651">
    <property type="term" value="F:polynucleotide 5'-phosphatase activity"/>
    <property type="evidence" value="ECO:0007669"/>
    <property type="project" value="UniProtKB-UniRule"/>
</dbReference>
<dbReference type="InterPro" id="IPR016130">
    <property type="entry name" value="Tyr_Pase_AS"/>
</dbReference>
<dbReference type="CDD" id="cd17664">
    <property type="entry name" value="Mce1_N"/>
    <property type="match status" value="1"/>
</dbReference>
<dbReference type="Gene3D" id="3.30.470.30">
    <property type="entry name" value="DNA ligase/mRNA capping enzyme"/>
    <property type="match status" value="1"/>
</dbReference>
<dbReference type="InterPro" id="IPR020422">
    <property type="entry name" value="TYR_PHOSPHATASE_DUAL_dom"/>
</dbReference>
<feature type="active site" description="N6-GMP-lysine intermediate" evidence="14">
    <location>
        <position position="362"/>
    </location>
</feature>
<sequence>MNDRGMPMLPPRWLKCPRMGDMILDIFIPFKTPLDNKFDHFIDPEDIFHVDDTFKTAEPYKLGLIIDLTKSRRFYNRREITDNNCKYLKIECKGNEERPTPEQVNLFIQVVNQFLDSNPGNQKIGVHCTHGFNRTGFMIAAYLVEELNYGVDIAVQIFSDSRPPGIYKADYLEDLFNRYGCIEDCPQAPPLPEWCLEDGQSSSNKPLKRSSDETHANYSDEEAASSSKILRQSSNTDETITFNYLPSRNFPPPPPGNPDLMEGVSKVDVLDQDSPEAHEARDLAEKLCKIGGFVYIDGQMFPATDSASDNEQELNDTEEVARNNKTPKVSKRPLRFKGSQPVSITQRNVAALVNCDYCVTYKADGTRYLLLIMGPGRVYLIDRGNFVYKPNVLHFPTVSWVRENGKRDPLAGSQAFLSDPDGHLVNTLLDGEMILCHDQSKPPNISTSEVSGTPRFLIYDMVALNNKSIGRLPFFERYSAIDKQIIWPRNTGGHMGLVDFSAQSFSVRRKAFRALQDTEELLKPAFLQSLDHATDGLIFQPCGPEDFYILGTCPQTLKWKPPNMNSIDFRCKVEFQRKVGEIPGYVGYLFLGGLTVPSAKLAHVSSRDKVLDGKIVECVCVPGVGWKVLRVRTDKTEPNYHKSGIAIIESIMCPVTAEQLVMCIRQRQNKVNQQQASSSRGTSASQHK</sequence>
<dbReference type="PROSITE" id="PS50054">
    <property type="entry name" value="TYR_PHOSPHATASE_DUAL"/>
    <property type="match status" value="1"/>
</dbReference>
<comment type="function">
    <text evidence="12">Bifunctional mRNA-capping enzyme exhibiting RNA 5'-triphosphate monophosphatase activity in the N-terminal part and mRNA guanylyltransferase activity in the C-terminal part. Catalyzes the first two steps of cap formation: by removing the gamma-phosphate from the 5'-triphosphate end of nascent mRNA to yield a diphosphate end, and by transferring the GMP moiety of GTP to the 5'-diphosphate terminus of RNA via a covalent enzyme-GMP reaction intermediate.</text>
</comment>
<feature type="binding site" evidence="15">
    <location>
        <begin position="630"/>
        <end position="635"/>
    </location>
    <ligand>
        <name>GTP</name>
        <dbReference type="ChEBI" id="CHEBI:37565"/>
    </ligand>
</feature>
<evidence type="ECO:0000259" key="17">
    <source>
        <dbReference type="PROSITE" id="PS50054"/>
    </source>
</evidence>
<dbReference type="PIRSF" id="PIRSF036958">
    <property type="entry name" value="mRNA_capping_HCE"/>
    <property type="match status" value="1"/>
</dbReference>
<dbReference type="InterPro" id="IPR001339">
    <property type="entry name" value="mRNA_cap_enzyme_adenylation"/>
</dbReference>
<evidence type="ECO:0000256" key="7">
    <source>
        <dbReference type="ARBA" id="ARBA00022912"/>
    </source>
</evidence>
<evidence type="ECO:0000256" key="3">
    <source>
        <dbReference type="ARBA" id="ARBA00022679"/>
    </source>
</evidence>
<protein>
    <recommendedName>
        <fullName evidence="12">mRNA-capping enzyme</fullName>
    </recommendedName>
    <domain>
        <recommendedName>
            <fullName evidence="12">mRNA 5'-triphosphate monophosphatase</fullName>
            <ecNumber evidence="12">3.6.1.74</ecNumber>
        </recommendedName>
        <alternativeName>
            <fullName evidence="12">mRNA 5'-phosphatase</fullName>
        </alternativeName>
    </domain>
    <domain>
        <recommendedName>
            <fullName evidence="12">mRNA guanylyltransferase</fullName>
            <ecNumber evidence="12">2.7.7.50</ecNumber>
        </recommendedName>
        <alternativeName>
            <fullName evidence="12">GTP--RNA guanylyltransferase</fullName>
            <shortName evidence="12">GTase</shortName>
        </alternativeName>
    </domain>
</protein>
<comment type="subcellular location">
    <subcellularLocation>
        <location evidence="1 12">Nucleus</location>
    </subcellularLocation>
</comment>
<dbReference type="GO" id="GO:0006370">
    <property type="term" value="P:7-methylguanosine mRNA capping"/>
    <property type="evidence" value="ECO:0007669"/>
    <property type="project" value="UniProtKB-UniRule"/>
</dbReference>
<evidence type="ECO:0000256" key="4">
    <source>
        <dbReference type="ARBA" id="ARBA00022695"/>
    </source>
</evidence>
<dbReference type="InterPro" id="IPR051029">
    <property type="entry name" value="mRNA_Capping_Enz/RNA_Phosphat"/>
</dbReference>
<comment type="catalytic activity">
    <reaction evidence="11">
        <text>a 5'-end diphospho-ribonucleoside in mRNA + GTP + H(+) = a 5'-end (5'-triphosphoguanosine)-ribonucleoside in mRNA + diphosphate</text>
        <dbReference type="Rhea" id="RHEA:67012"/>
        <dbReference type="Rhea" id="RHEA-COMP:17165"/>
        <dbReference type="Rhea" id="RHEA-COMP:17166"/>
        <dbReference type="ChEBI" id="CHEBI:15378"/>
        <dbReference type="ChEBI" id="CHEBI:33019"/>
        <dbReference type="ChEBI" id="CHEBI:37565"/>
        <dbReference type="ChEBI" id="CHEBI:167616"/>
        <dbReference type="ChEBI" id="CHEBI:167617"/>
        <dbReference type="EC" id="2.7.7.50"/>
    </reaction>
    <physiologicalReaction direction="left-to-right" evidence="11">
        <dbReference type="Rhea" id="RHEA:67013"/>
    </physiologicalReaction>
</comment>
<comment type="catalytic activity">
    <reaction evidence="12">
        <text>a 5'-end triphospho-ribonucleoside in mRNA + H2O = a 5'-end diphospho-ribonucleoside in mRNA + phosphate + H(+)</text>
        <dbReference type="Rhea" id="RHEA:67004"/>
        <dbReference type="Rhea" id="RHEA-COMP:17164"/>
        <dbReference type="Rhea" id="RHEA-COMP:17165"/>
        <dbReference type="ChEBI" id="CHEBI:15377"/>
        <dbReference type="ChEBI" id="CHEBI:15378"/>
        <dbReference type="ChEBI" id="CHEBI:43474"/>
        <dbReference type="ChEBI" id="CHEBI:167616"/>
        <dbReference type="ChEBI" id="CHEBI:167618"/>
        <dbReference type="EC" id="3.6.1.74"/>
    </reaction>
</comment>
<feature type="domain" description="Tyrosine specific protein phosphatases" evidence="18">
    <location>
        <begin position="105"/>
        <end position="173"/>
    </location>
</feature>
<evidence type="ECO:0000256" key="9">
    <source>
        <dbReference type="ARBA" id="ARBA00023134"/>
    </source>
</evidence>
<evidence type="ECO:0000256" key="13">
    <source>
        <dbReference type="PIRSR" id="PIRSR036958-1"/>
    </source>
</evidence>
<evidence type="ECO:0000256" key="16">
    <source>
        <dbReference type="SAM" id="MobiDB-lite"/>
    </source>
</evidence>
<dbReference type="WBParaSite" id="TREG1_44330.1">
    <property type="protein sequence ID" value="TREG1_44330.1"/>
    <property type="gene ID" value="TREG1_44330"/>
</dbReference>
<dbReference type="Proteomes" id="UP000050795">
    <property type="component" value="Unassembled WGS sequence"/>
</dbReference>
<evidence type="ECO:0000256" key="2">
    <source>
        <dbReference type="ARBA" id="ARBA00022664"/>
    </source>
</evidence>
<dbReference type="InterPro" id="IPR029021">
    <property type="entry name" value="Prot-tyrosine_phosphatase-like"/>
</dbReference>
<dbReference type="Pfam" id="PF03919">
    <property type="entry name" value="mRNA_cap_C"/>
    <property type="match status" value="1"/>
</dbReference>
<dbReference type="SUPFAM" id="SSF56091">
    <property type="entry name" value="DNA ligase/mRNA capping enzyme, catalytic domain"/>
    <property type="match status" value="1"/>
</dbReference>
<dbReference type="Pfam" id="PF00782">
    <property type="entry name" value="DSPc"/>
    <property type="match status" value="1"/>
</dbReference>
<dbReference type="EC" id="3.6.1.74" evidence="12"/>
<evidence type="ECO:0000256" key="6">
    <source>
        <dbReference type="ARBA" id="ARBA00022801"/>
    </source>
</evidence>
<dbReference type="PANTHER" id="PTHR10367:SF17">
    <property type="entry name" value="MRNA-CAPPING ENZYME"/>
    <property type="match status" value="1"/>
</dbReference>
<keyword evidence="5 12" id="KW-0547">Nucleotide-binding</keyword>
<dbReference type="PANTHER" id="PTHR10367">
    <property type="entry name" value="MRNA-CAPPING ENZYME"/>
    <property type="match status" value="1"/>
</dbReference>
<keyword evidence="3 12" id="KW-0808">Transferase</keyword>
<dbReference type="PROSITE" id="PS00383">
    <property type="entry name" value="TYR_PHOSPHATASE_1"/>
    <property type="match status" value="1"/>
</dbReference>
<proteinExistence type="inferred from homology"/>
<feature type="binding site" evidence="15">
    <location>
        <position position="367"/>
    </location>
    <ligand>
        <name>GTP</name>
        <dbReference type="ChEBI" id="CHEBI:37565"/>
    </ligand>
</feature>
<dbReference type="GO" id="GO:0005524">
    <property type="term" value="F:ATP binding"/>
    <property type="evidence" value="ECO:0007669"/>
    <property type="project" value="InterPro"/>
</dbReference>
<dbReference type="EC" id="2.7.7.50" evidence="12"/>
<dbReference type="InterPro" id="IPR000340">
    <property type="entry name" value="Dual-sp_phosphatase_cat-dom"/>
</dbReference>
<dbReference type="CDD" id="cd07895">
    <property type="entry name" value="Adenylation_mRNA_capping"/>
    <property type="match status" value="1"/>
</dbReference>
<dbReference type="InterPro" id="IPR012340">
    <property type="entry name" value="NA-bd_OB-fold"/>
</dbReference>
<dbReference type="Pfam" id="PF01331">
    <property type="entry name" value="mRNA_cap_enzyme"/>
    <property type="match status" value="1"/>
</dbReference>
<keyword evidence="8 12" id="KW-0506">mRNA capping</keyword>
<feature type="binding site" evidence="15">
    <location>
        <position position="383"/>
    </location>
    <ligand>
        <name>GTP</name>
        <dbReference type="ChEBI" id="CHEBI:37565"/>
    </ligand>
</feature>
<feature type="binding site" evidence="15">
    <location>
        <begin position="430"/>
        <end position="432"/>
    </location>
    <ligand>
        <name>GTP</name>
        <dbReference type="ChEBI" id="CHEBI:37565"/>
    </ligand>
</feature>
<reference evidence="19" key="1">
    <citation type="submission" date="2022-06" db="EMBL/GenBank/DDBJ databases">
        <authorList>
            <person name="Berger JAMES D."/>
            <person name="Berger JAMES D."/>
        </authorList>
    </citation>
    <scope>NUCLEOTIDE SEQUENCE [LARGE SCALE GENOMIC DNA]</scope>
</reference>
<accession>A0AA85JV30</accession>
<dbReference type="Gene3D" id="2.40.50.140">
    <property type="entry name" value="Nucleic acid-binding proteins"/>
    <property type="match status" value="1"/>
</dbReference>
<evidence type="ECO:0000256" key="12">
    <source>
        <dbReference type="PIRNR" id="PIRNR036958"/>
    </source>
</evidence>
<dbReference type="GO" id="GO:0005525">
    <property type="term" value="F:GTP binding"/>
    <property type="evidence" value="ECO:0007669"/>
    <property type="project" value="UniProtKB-UniRule"/>
</dbReference>
<feature type="binding site" evidence="15">
    <location>
        <begin position="558"/>
        <end position="560"/>
    </location>
    <ligand>
        <name>GTP</name>
        <dbReference type="ChEBI" id="CHEBI:37565"/>
    </ligand>
</feature>
<evidence type="ECO:0000256" key="8">
    <source>
        <dbReference type="ARBA" id="ARBA00023042"/>
    </source>
</evidence>
<dbReference type="SUPFAM" id="SSF52799">
    <property type="entry name" value="(Phosphotyrosine protein) phosphatases II"/>
    <property type="match status" value="1"/>
</dbReference>
<keyword evidence="4 12" id="KW-0548">Nucleotidyltransferase</keyword>
<dbReference type="GO" id="GO:0004721">
    <property type="term" value="F:phosphoprotein phosphatase activity"/>
    <property type="evidence" value="ECO:0007669"/>
    <property type="project" value="UniProtKB-UniRule"/>
</dbReference>
<comment type="similarity">
    <text evidence="12">In the C-terminal section; belongs to the eukaryotic GTase family.</text>
</comment>
<dbReference type="Gene3D" id="3.90.190.10">
    <property type="entry name" value="Protein tyrosine phosphatase superfamily"/>
    <property type="match status" value="1"/>
</dbReference>
<dbReference type="GO" id="GO:0140818">
    <property type="term" value="F:mRNA 5'-triphosphate monophosphatase activity"/>
    <property type="evidence" value="ECO:0007669"/>
    <property type="project" value="UniProtKB-EC"/>
</dbReference>
<dbReference type="SUPFAM" id="SSF50249">
    <property type="entry name" value="Nucleic acid-binding proteins"/>
    <property type="match status" value="1"/>
</dbReference>
<feature type="active site" description="Phosphocysteine intermediate" evidence="13">
    <location>
        <position position="128"/>
    </location>
</feature>